<keyword evidence="4 6" id="KW-0378">Hydrolase</keyword>
<dbReference type="PANTHER" id="PTHR43806">
    <property type="entry name" value="PEPTIDASE S8"/>
    <property type="match status" value="1"/>
</dbReference>
<dbReference type="PRINTS" id="PR00723">
    <property type="entry name" value="SUBTILISIN"/>
</dbReference>
<dbReference type="InterPro" id="IPR026444">
    <property type="entry name" value="Secre_tail"/>
</dbReference>
<evidence type="ECO:0000256" key="5">
    <source>
        <dbReference type="ARBA" id="ARBA00022825"/>
    </source>
</evidence>
<feature type="domain" description="Peptidase S8/S53" evidence="9">
    <location>
        <begin position="164"/>
        <end position="436"/>
    </location>
</feature>
<feature type="chain" id="PRO_5017615067" evidence="8">
    <location>
        <begin position="20"/>
        <end position="533"/>
    </location>
</feature>
<dbReference type="PROSITE" id="PS00136">
    <property type="entry name" value="SUBTILASE_ASP"/>
    <property type="match status" value="1"/>
</dbReference>
<dbReference type="PANTHER" id="PTHR43806:SF67">
    <property type="entry name" value="EGF-LIKE DOMAIN-CONTAINING PROTEIN"/>
    <property type="match status" value="1"/>
</dbReference>
<dbReference type="GO" id="GO:0004252">
    <property type="term" value="F:serine-type endopeptidase activity"/>
    <property type="evidence" value="ECO:0007669"/>
    <property type="project" value="UniProtKB-UniRule"/>
</dbReference>
<sequence length="533" mass="57902">MTSRLLFLILLCMPFHVFSQEDAWVYLTDKENVAQALANPISILTQEAIDRKMAHGVSIDSRDVPVNENYISQLKQQSGITVLAKSKWFNAVHVRGTETDINNLAALPYVDHIIFANKSLNARVEIPKNKFEFETARTSFDYGQAANQITMIQGDVLHQSNHTGNGMVIAVIDAGFPNVNTMGAFQRLRDNNGILGAYDFFDRNPDVYANTSSSHGTLVLSTMAGYVEGSYVGTAPDASYYLFRTENAPDENPVEESLWVEAAERADSLGVDIINSSLGYKTYDNANYNHTDADLDGLTTYISKGANIAFEKGILVVNSAGNAGTNGLNAPADAAGVFTIGAVDANGDYAGFSSQGSIFQPTQKPDVVTQGQASAVIWSNNNIGTANGTSFSAPIMAGALACLWEALPDLTNAEIMQLVRESASQYLTPDYTLGYGIPNLATALNQGLSLPEAENLQHNIQIYPNPVWHELHLKMPSTETNVQVIVYTILGKAVMEAKVFQSTTINMSSLANGVYLLKINTQKETITKKIIKK</sequence>
<dbReference type="InterPro" id="IPR017317">
    <property type="entry name" value="Pept_S8_subtilisin_bacteroid-2"/>
</dbReference>
<proteinExistence type="inferred from homology"/>
<evidence type="ECO:0000256" key="1">
    <source>
        <dbReference type="ARBA" id="ARBA00011073"/>
    </source>
</evidence>
<dbReference type="PROSITE" id="PS51892">
    <property type="entry name" value="SUBTILASE"/>
    <property type="match status" value="1"/>
</dbReference>
<keyword evidence="5 6" id="KW-0720">Serine protease</keyword>
<feature type="active site" description="Charge relay system" evidence="6">
    <location>
        <position position="390"/>
    </location>
</feature>
<reference evidence="11 12" key="1">
    <citation type="journal article" date="2018" name="Nat. Biotechnol.">
        <title>A standardized bacterial taxonomy based on genome phylogeny substantially revises the tree of life.</title>
        <authorList>
            <person name="Parks D.H."/>
            <person name="Chuvochina M."/>
            <person name="Waite D.W."/>
            <person name="Rinke C."/>
            <person name="Skarshewski A."/>
            <person name="Chaumeil P.A."/>
            <person name="Hugenholtz P."/>
        </authorList>
    </citation>
    <scope>NUCLEOTIDE SEQUENCE [LARGE SCALE GENOMIC DNA]</scope>
    <source>
        <strain evidence="11">UBA10227</strain>
    </source>
</reference>
<dbReference type="InterPro" id="IPR015500">
    <property type="entry name" value="Peptidase_S8_subtilisin-rel"/>
</dbReference>
<evidence type="ECO:0000256" key="7">
    <source>
        <dbReference type="RuleBase" id="RU003355"/>
    </source>
</evidence>
<dbReference type="GO" id="GO:0006508">
    <property type="term" value="P:proteolysis"/>
    <property type="evidence" value="ECO:0007669"/>
    <property type="project" value="UniProtKB-KW"/>
</dbReference>
<evidence type="ECO:0000256" key="2">
    <source>
        <dbReference type="ARBA" id="ARBA00022670"/>
    </source>
</evidence>
<feature type="active site" description="Charge relay system" evidence="6">
    <location>
        <position position="173"/>
    </location>
</feature>
<dbReference type="PIRSF" id="PIRSF037903">
    <property type="entry name" value="Subtilisin_rel_GFO_2223"/>
    <property type="match status" value="1"/>
</dbReference>
<dbReference type="SUPFAM" id="SSF52743">
    <property type="entry name" value="Subtilisin-like"/>
    <property type="match status" value="1"/>
</dbReference>
<evidence type="ECO:0000256" key="3">
    <source>
        <dbReference type="ARBA" id="ARBA00022729"/>
    </source>
</evidence>
<dbReference type="AlphaFoldDB" id="A0A3D6BUK5"/>
<accession>A0A3D6BUK5</accession>
<evidence type="ECO:0000313" key="12">
    <source>
        <dbReference type="Proteomes" id="UP000263268"/>
    </source>
</evidence>
<gene>
    <name evidence="11" type="ORF">DHV22_09970</name>
</gene>
<dbReference type="InterPro" id="IPR000209">
    <property type="entry name" value="Peptidase_S8/S53_dom"/>
</dbReference>
<dbReference type="PROSITE" id="PS00138">
    <property type="entry name" value="SUBTILASE_SER"/>
    <property type="match status" value="1"/>
</dbReference>
<evidence type="ECO:0000256" key="4">
    <source>
        <dbReference type="ARBA" id="ARBA00022801"/>
    </source>
</evidence>
<protein>
    <submittedName>
        <fullName evidence="11">Serine protease</fullName>
    </submittedName>
</protein>
<keyword evidence="2 6" id="KW-0645">Protease</keyword>
<dbReference type="InterPro" id="IPR050131">
    <property type="entry name" value="Peptidase_S8_subtilisin-like"/>
</dbReference>
<evidence type="ECO:0000256" key="6">
    <source>
        <dbReference type="PROSITE-ProRule" id="PRU01240"/>
    </source>
</evidence>
<dbReference type="InterPro" id="IPR036852">
    <property type="entry name" value="Peptidase_S8/S53_dom_sf"/>
</dbReference>
<dbReference type="CDD" id="cd07493">
    <property type="entry name" value="Peptidases_S8_9"/>
    <property type="match status" value="1"/>
</dbReference>
<evidence type="ECO:0000256" key="8">
    <source>
        <dbReference type="SAM" id="SignalP"/>
    </source>
</evidence>
<evidence type="ECO:0000259" key="9">
    <source>
        <dbReference type="Pfam" id="PF00082"/>
    </source>
</evidence>
<dbReference type="Pfam" id="PF00082">
    <property type="entry name" value="Peptidase_S8"/>
    <property type="match status" value="1"/>
</dbReference>
<dbReference type="Gene3D" id="3.40.50.200">
    <property type="entry name" value="Peptidase S8/S53 domain"/>
    <property type="match status" value="1"/>
</dbReference>
<dbReference type="Pfam" id="PF18962">
    <property type="entry name" value="Por_Secre_tail"/>
    <property type="match status" value="1"/>
</dbReference>
<comment type="caution">
    <text evidence="11">The sequence shown here is derived from an EMBL/GenBank/DDBJ whole genome shotgun (WGS) entry which is preliminary data.</text>
</comment>
<dbReference type="InterPro" id="IPR023827">
    <property type="entry name" value="Peptidase_S8_Asp-AS"/>
</dbReference>
<evidence type="ECO:0000313" key="11">
    <source>
        <dbReference type="EMBL" id="HCY81889.1"/>
    </source>
</evidence>
<dbReference type="NCBIfam" id="TIGR04183">
    <property type="entry name" value="Por_Secre_tail"/>
    <property type="match status" value="1"/>
</dbReference>
<dbReference type="EMBL" id="DPRK01000159">
    <property type="protein sequence ID" value="HCY81889.1"/>
    <property type="molecule type" value="Genomic_DNA"/>
</dbReference>
<organism evidence="11 12">
    <name type="scientific">Xanthomarina gelatinilytica</name>
    <dbReference type="NCBI Taxonomy" id="1137281"/>
    <lineage>
        <taxon>Bacteria</taxon>
        <taxon>Pseudomonadati</taxon>
        <taxon>Bacteroidota</taxon>
        <taxon>Flavobacteriia</taxon>
        <taxon>Flavobacteriales</taxon>
        <taxon>Flavobacteriaceae</taxon>
        <taxon>Xanthomarina</taxon>
    </lineage>
</organism>
<comment type="similarity">
    <text evidence="1 6 7">Belongs to the peptidase S8 family.</text>
</comment>
<feature type="active site" description="Charge relay system" evidence="6">
    <location>
        <position position="215"/>
    </location>
</feature>
<keyword evidence="3 8" id="KW-0732">Signal</keyword>
<feature type="signal peptide" evidence="8">
    <location>
        <begin position="1"/>
        <end position="19"/>
    </location>
</feature>
<dbReference type="Proteomes" id="UP000263268">
    <property type="component" value="Unassembled WGS sequence"/>
</dbReference>
<name>A0A3D6BUK5_9FLAO</name>
<feature type="domain" description="Secretion system C-terminal sorting" evidence="10">
    <location>
        <begin position="462"/>
        <end position="531"/>
    </location>
</feature>
<evidence type="ECO:0000259" key="10">
    <source>
        <dbReference type="Pfam" id="PF18962"/>
    </source>
</evidence>
<dbReference type="InterPro" id="IPR023828">
    <property type="entry name" value="Peptidase_S8_Ser-AS"/>
</dbReference>